<proteinExistence type="predicted"/>
<feature type="domain" description="O-methyltransferase dimerisation" evidence="5">
    <location>
        <begin position="19"/>
        <end position="89"/>
    </location>
</feature>
<dbReference type="GO" id="GO:0008168">
    <property type="term" value="F:methyltransferase activity"/>
    <property type="evidence" value="ECO:0007669"/>
    <property type="project" value="UniProtKB-KW"/>
</dbReference>
<keyword evidence="7" id="KW-1185">Reference proteome</keyword>
<comment type="caution">
    <text evidence="6">The sequence shown here is derived from an EMBL/GenBank/DDBJ whole genome shotgun (WGS) entry which is preliminary data.</text>
</comment>
<evidence type="ECO:0000259" key="5">
    <source>
        <dbReference type="Pfam" id="PF08100"/>
    </source>
</evidence>
<evidence type="ECO:0000256" key="1">
    <source>
        <dbReference type="ARBA" id="ARBA00022603"/>
    </source>
</evidence>
<feature type="domain" description="O-methyltransferase C-terminal" evidence="4">
    <location>
        <begin position="111"/>
        <end position="319"/>
    </location>
</feature>
<dbReference type="Pfam" id="PF08100">
    <property type="entry name" value="Dimerisation"/>
    <property type="match status" value="1"/>
</dbReference>
<dbReference type="GO" id="GO:0032259">
    <property type="term" value="P:methylation"/>
    <property type="evidence" value="ECO:0007669"/>
    <property type="project" value="UniProtKB-KW"/>
</dbReference>
<evidence type="ECO:0000313" key="7">
    <source>
        <dbReference type="Proteomes" id="UP001214441"/>
    </source>
</evidence>
<keyword evidence="3" id="KW-0949">S-adenosyl-L-methionine</keyword>
<dbReference type="InterPro" id="IPR016461">
    <property type="entry name" value="COMT-like"/>
</dbReference>
<sequence length="341" mass="37029">MDANSPLPAARWINEVNTAYCRSKVLHSAVEVGVFPLLADGPATAGQIIESLGLHPDLAHDFLDVLAALGFLERADGTYRNTAATTLLLPGGEVYLGGSVTSHGRIHYDAWGRLTDALHDGAAKSGAVAGPDAFARTYGDPKHLRRFMAHMDAFNFFVNHELARHIEWDRYTSFVDVGGARGNTAAHLVCAHPHLRGTVLDLPAVEPLFTEHMAAHGTTGAVTFQAGDFHHDPPVPADVALLVHVLHDWPVADRRRLVTRACEAVLPGGTVVIVDALLDEDRADPDALVQSLRCRLIRDGGSEYTVSDCEDWLRACGFRVHRVRRVETVTRDAVVVAVRDS</sequence>
<dbReference type="InterPro" id="IPR036390">
    <property type="entry name" value="WH_DNA-bd_sf"/>
</dbReference>
<dbReference type="CDD" id="cd02440">
    <property type="entry name" value="AdoMet_MTases"/>
    <property type="match status" value="1"/>
</dbReference>
<keyword evidence="1 6" id="KW-0489">Methyltransferase</keyword>
<gene>
    <name evidence="6" type="ORF">NMN56_034080</name>
</gene>
<dbReference type="Proteomes" id="UP001214441">
    <property type="component" value="Unassembled WGS sequence"/>
</dbReference>
<protein>
    <submittedName>
        <fullName evidence="6">Methyltransferase</fullName>
    </submittedName>
</protein>
<dbReference type="RefSeq" id="WP_274047074.1">
    <property type="nucleotide sequence ID" value="NZ_JANCPR020000047.1"/>
</dbReference>
<keyword evidence="2" id="KW-0808">Transferase</keyword>
<dbReference type="PANTHER" id="PTHR43712">
    <property type="entry name" value="PUTATIVE (AFU_ORTHOLOGUE AFUA_4G14580)-RELATED"/>
    <property type="match status" value="1"/>
</dbReference>
<dbReference type="PANTHER" id="PTHR43712:SF2">
    <property type="entry name" value="O-METHYLTRANSFERASE CICE"/>
    <property type="match status" value="1"/>
</dbReference>
<organism evidence="6 7">
    <name type="scientific">Streptomyces iconiensis</name>
    <dbReference type="NCBI Taxonomy" id="1384038"/>
    <lineage>
        <taxon>Bacteria</taxon>
        <taxon>Bacillati</taxon>
        <taxon>Actinomycetota</taxon>
        <taxon>Actinomycetes</taxon>
        <taxon>Kitasatosporales</taxon>
        <taxon>Streptomycetaceae</taxon>
        <taxon>Streptomyces</taxon>
    </lineage>
</organism>
<dbReference type="Gene3D" id="1.10.10.10">
    <property type="entry name" value="Winged helix-like DNA-binding domain superfamily/Winged helix DNA-binding domain"/>
    <property type="match status" value="1"/>
</dbReference>
<evidence type="ECO:0000256" key="3">
    <source>
        <dbReference type="ARBA" id="ARBA00022691"/>
    </source>
</evidence>
<evidence type="ECO:0000313" key="6">
    <source>
        <dbReference type="EMBL" id="MDJ1136884.1"/>
    </source>
</evidence>
<dbReference type="SUPFAM" id="SSF53335">
    <property type="entry name" value="S-adenosyl-L-methionine-dependent methyltransferases"/>
    <property type="match status" value="1"/>
</dbReference>
<evidence type="ECO:0000259" key="4">
    <source>
        <dbReference type="Pfam" id="PF00891"/>
    </source>
</evidence>
<dbReference type="PIRSF" id="PIRSF005739">
    <property type="entry name" value="O-mtase"/>
    <property type="match status" value="1"/>
</dbReference>
<dbReference type="SUPFAM" id="SSF46785">
    <property type="entry name" value="Winged helix' DNA-binding domain"/>
    <property type="match status" value="1"/>
</dbReference>
<dbReference type="Gene3D" id="3.40.50.150">
    <property type="entry name" value="Vaccinia Virus protein VP39"/>
    <property type="match status" value="1"/>
</dbReference>
<evidence type="ECO:0000256" key="2">
    <source>
        <dbReference type="ARBA" id="ARBA00022679"/>
    </source>
</evidence>
<reference evidence="6 7" key="1">
    <citation type="submission" date="2023-05" db="EMBL/GenBank/DDBJ databases">
        <title>Streptantibioticus silvisoli sp. nov., acidotolerant actinomycetes 1 from pine litter.</title>
        <authorList>
            <person name="Swiecimska M."/>
            <person name="Golinska P."/>
            <person name="Sangal V."/>
            <person name="Wachnowicz B."/>
            <person name="Goodfellow M."/>
        </authorList>
    </citation>
    <scope>NUCLEOTIDE SEQUENCE [LARGE SCALE GENOMIC DNA]</scope>
    <source>
        <strain evidence="6 7">DSM 42109</strain>
    </source>
</reference>
<dbReference type="InterPro" id="IPR036388">
    <property type="entry name" value="WH-like_DNA-bd_sf"/>
</dbReference>
<name>A0ABT7A798_9ACTN</name>
<dbReference type="PROSITE" id="PS51683">
    <property type="entry name" value="SAM_OMT_II"/>
    <property type="match status" value="1"/>
</dbReference>
<dbReference type="InterPro" id="IPR012967">
    <property type="entry name" value="COMT_dimerisation"/>
</dbReference>
<accession>A0ABT7A798</accession>
<dbReference type="EMBL" id="JANCPR020000047">
    <property type="protein sequence ID" value="MDJ1136884.1"/>
    <property type="molecule type" value="Genomic_DNA"/>
</dbReference>
<dbReference type="Pfam" id="PF00891">
    <property type="entry name" value="Methyltransf_2"/>
    <property type="match status" value="1"/>
</dbReference>
<dbReference type="InterPro" id="IPR001077">
    <property type="entry name" value="COMT_C"/>
</dbReference>
<dbReference type="InterPro" id="IPR029063">
    <property type="entry name" value="SAM-dependent_MTases_sf"/>
</dbReference>